<reference evidence="1 2" key="1">
    <citation type="submission" date="2015-10" db="EMBL/GenBank/DDBJ databases">
        <title>Draft genome sequence of Streptomyces canus DSM 40017, type strain for the species Streptomyces canus.</title>
        <authorList>
            <person name="Ruckert C."/>
            <person name="Winkler A."/>
            <person name="Kalinowski J."/>
            <person name="Kampfer P."/>
            <person name="Glaeser S."/>
        </authorList>
    </citation>
    <scope>NUCLEOTIDE SEQUENCE [LARGE SCALE GENOMIC DNA]</scope>
    <source>
        <strain evidence="1 2">DSM 40017</strain>
    </source>
</reference>
<sequence length="116" mass="12544">MTAFDTYDLSPFKNDVHYVTITAPDRLAAFRQQLTIPLEVGAGDLAGNRWEAKTIAASVTLSGVTAATPTFPVVVTHGSQCTDRFKDGTEVTQYLQPQATLVQVAVRADTAAWTTR</sequence>
<name>A0A101RJR2_9ACTN</name>
<evidence type="ECO:0000313" key="1">
    <source>
        <dbReference type="EMBL" id="KUN52656.1"/>
    </source>
</evidence>
<dbReference type="Proteomes" id="UP000053669">
    <property type="component" value="Unassembled WGS sequence"/>
</dbReference>
<dbReference type="RefSeq" id="WP_059212152.1">
    <property type="nucleotide sequence ID" value="NZ_KQ948696.1"/>
</dbReference>
<protein>
    <submittedName>
        <fullName evidence="1">Uncharacterized protein</fullName>
    </submittedName>
</protein>
<proteinExistence type="predicted"/>
<accession>A0A101RJR2</accession>
<dbReference type="AlphaFoldDB" id="A0A101RJR2"/>
<evidence type="ECO:0000313" key="2">
    <source>
        <dbReference type="Proteomes" id="UP000053669"/>
    </source>
</evidence>
<comment type="caution">
    <text evidence="1">The sequence shown here is derived from an EMBL/GenBank/DDBJ whole genome shotgun (WGS) entry which is preliminary data.</text>
</comment>
<organism evidence="1 2">
    <name type="scientific">Streptomyces canus</name>
    <dbReference type="NCBI Taxonomy" id="58343"/>
    <lineage>
        <taxon>Bacteria</taxon>
        <taxon>Bacillati</taxon>
        <taxon>Actinomycetota</taxon>
        <taxon>Actinomycetes</taxon>
        <taxon>Kitasatosporales</taxon>
        <taxon>Streptomycetaceae</taxon>
        <taxon>Streptomyces</taxon>
        <taxon>Streptomyces aurantiacus group</taxon>
    </lineage>
</organism>
<dbReference type="EMBL" id="LMWU01000090">
    <property type="protein sequence ID" value="KUN52656.1"/>
    <property type="molecule type" value="Genomic_DNA"/>
</dbReference>
<gene>
    <name evidence="1" type="ORF">AQJ46_50705</name>
</gene>